<dbReference type="InterPro" id="IPR008265">
    <property type="entry name" value="Lipase_GDSL_AS"/>
</dbReference>
<dbReference type="InterPro" id="IPR001087">
    <property type="entry name" value="GDSL"/>
</dbReference>
<evidence type="ECO:0000313" key="5">
    <source>
        <dbReference type="EMBL" id="GAY60343.1"/>
    </source>
</evidence>
<feature type="transmembrane region" description="Helical" evidence="3">
    <location>
        <begin position="216"/>
        <end position="237"/>
    </location>
</feature>
<dbReference type="InterPro" id="IPR035669">
    <property type="entry name" value="SGNH_plant_lipase-like"/>
</dbReference>
<keyword evidence="3" id="KW-0472">Membrane</keyword>
<evidence type="ECO:0000313" key="6">
    <source>
        <dbReference type="Proteomes" id="UP000236630"/>
    </source>
</evidence>
<protein>
    <submittedName>
        <fullName evidence="5">Uncharacterized protein</fullName>
    </submittedName>
</protein>
<gene>
    <name evidence="5" type="ORF">CUMW_201260</name>
</gene>
<dbReference type="FunFam" id="3.40.50.1110:FF:000003">
    <property type="entry name" value="GDSL esterase/lipase APG"/>
    <property type="match status" value="2"/>
</dbReference>
<keyword evidence="3" id="KW-0812">Transmembrane</keyword>
<evidence type="ECO:0000256" key="3">
    <source>
        <dbReference type="SAM" id="Phobius"/>
    </source>
</evidence>
<keyword evidence="3" id="KW-1133">Transmembrane helix</keyword>
<dbReference type="InterPro" id="IPR036514">
    <property type="entry name" value="SGNH_hydro_sf"/>
</dbReference>
<evidence type="ECO:0000256" key="2">
    <source>
        <dbReference type="ARBA" id="ARBA00022729"/>
    </source>
</evidence>
<dbReference type="GO" id="GO:0006629">
    <property type="term" value="P:lipid metabolic process"/>
    <property type="evidence" value="ECO:0007669"/>
    <property type="project" value="InterPro"/>
</dbReference>
<dbReference type="GO" id="GO:0016298">
    <property type="term" value="F:lipase activity"/>
    <property type="evidence" value="ECO:0007669"/>
    <property type="project" value="InterPro"/>
</dbReference>
<dbReference type="InterPro" id="IPR044552">
    <property type="entry name" value="GLIP1-5/GLL25"/>
</dbReference>
<feature type="signal peptide" evidence="4">
    <location>
        <begin position="1"/>
        <end position="23"/>
    </location>
</feature>
<dbReference type="Proteomes" id="UP000236630">
    <property type="component" value="Unassembled WGS sequence"/>
</dbReference>
<dbReference type="STRING" id="55188.A0A2H5Q6Y0"/>
<dbReference type="AlphaFoldDB" id="A0A2H5Q6Y0"/>
<feature type="chain" id="PRO_5014168981" evidence="4">
    <location>
        <begin position="24"/>
        <end position="928"/>
    </location>
</feature>
<evidence type="ECO:0000256" key="4">
    <source>
        <dbReference type="SAM" id="SignalP"/>
    </source>
</evidence>
<dbReference type="CDD" id="cd01837">
    <property type="entry name" value="SGNH_plant_lipase_like"/>
    <property type="match status" value="2"/>
</dbReference>
<dbReference type="EMBL" id="BDQV01000232">
    <property type="protein sequence ID" value="GAY60343.1"/>
    <property type="molecule type" value="Genomic_DNA"/>
</dbReference>
<proteinExistence type="inferred from homology"/>
<dbReference type="PROSITE" id="PS01098">
    <property type="entry name" value="LIPASE_GDSL_SER"/>
    <property type="match status" value="3"/>
</dbReference>
<evidence type="ECO:0000256" key="1">
    <source>
        <dbReference type="ARBA" id="ARBA00008668"/>
    </source>
</evidence>
<comment type="caution">
    <text evidence="5">The sequence shown here is derived from an EMBL/GenBank/DDBJ whole genome shotgun (WGS) entry which is preliminary data.</text>
</comment>
<sequence>MAKAKLSLLLLLHHLLISTTCEADQSKLPKKKHVASLFIFGDSILDAGNNNYINTTTLDQANFWPYGETFFKYPTGRFSDGRLVSDFMAEYANLPLIPPFLQPGIINRGNYYSGVNFASAGAGALVETFQGDVTEYAKLPLIPTFLPYHNHDQFTYGVHFASSGAGTAARCGTGQFRGVLSRGTQFMSLKWLTNNWQTNYCGMKQAILINMTRLRFLMFGFLVIICSCLLVAGSLSLPEKHVALFIFGDSLFDAGNNNYINTTTDYQANFLPYGQNFFKYPTGRFSNGRIIPDFIAEYAKLPLIPTFLPSINQEFTSVVNFASGGAGALTETHQGLAISLKTQIVETQLKQKLGDAAAKTLVSNAVSLLDGGANDYIVALTTNSSVLRSIYSKKQYVDMEIYKKGGRKFGILNLGPMGCVPAMKELVPSFPGSCLEDGVELPKLHNKALFKALVHLESQLKGIVYANHDSYNSILNRINNPSKYGFKEATACCGTGPFRGLSSCGGKRGIKEYEICDDPDEYVFFDSLHLSEKANKQIAKLIWSGTPDVTRPYNLKTLFELTNLLIISINCQDDHILSLPRRQVALFIFGDSVFDAGINNYINTTTDYQANFWPYGESFFDYPTGRFSDGRLIPDFIAEYAELPFIPTFLPYHNHDQFTYGVNFASGGAGALVETHQGFVIDLETQLSYFKIVEKLLKQKLGDEEAETLLSEAVYLFGVGGNDYFNLFTSNSSDLHFSKKEFVGMVIGNLTNTIKEIFMRGGRKFAFANLCPLGCLPAMKVLFPGSTSPCVEDAQEFVQLHNKALSELLQELEGELKGFKYAYHDFFTSISQRFNNPSKYGFKEVTACCGSGPYGGLSSCGGKRAIKEYELCDNPNEYLFFDSAHSSEKAYKQIAELMWNGTPDVTGPYNLKMLFEHSTYPVKILVKS</sequence>
<organism evidence="5 6">
    <name type="scientific">Citrus unshiu</name>
    <name type="common">Satsuma mandarin</name>
    <name type="synonym">Citrus nobilis var. unshiu</name>
    <dbReference type="NCBI Taxonomy" id="55188"/>
    <lineage>
        <taxon>Eukaryota</taxon>
        <taxon>Viridiplantae</taxon>
        <taxon>Streptophyta</taxon>
        <taxon>Embryophyta</taxon>
        <taxon>Tracheophyta</taxon>
        <taxon>Spermatophyta</taxon>
        <taxon>Magnoliopsida</taxon>
        <taxon>eudicotyledons</taxon>
        <taxon>Gunneridae</taxon>
        <taxon>Pentapetalae</taxon>
        <taxon>rosids</taxon>
        <taxon>malvids</taxon>
        <taxon>Sapindales</taxon>
        <taxon>Rutaceae</taxon>
        <taxon>Aurantioideae</taxon>
        <taxon>Citrus</taxon>
    </lineage>
</organism>
<reference evidence="5 6" key="1">
    <citation type="journal article" date="2017" name="Front. Genet.">
        <title>Draft sequencing of the heterozygous diploid genome of Satsuma (Citrus unshiu Marc.) using a hybrid assembly approach.</title>
        <authorList>
            <person name="Shimizu T."/>
            <person name="Tanizawa Y."/>
            <person name="Mochizuki T."/>
            <person name="Nagasaki H."/>
            <person name="Yoshioka T."/>
            <person name="Toyoda A."/>
            <person name="Fujiyama A."/>
            <person name="Kaminuma E."/>
            <person name="Nakamura Y."/>
        </authorList>
    </citation>
    <scope>NUCLEOTIDE SEQUENCE [LARGE SCALE GENOMIC DNA]</scope>
    <source>
        <strain evidence="6">cv. Miyagawa wase</strain>
    </source>
</reference>
<name>A0A2H5Q6Y0_CITUN</name>
<dbReference type="Gene3D" id="3.40.50.1110">
    <property type="entry name" value="SGNH hydrolase"/>
    <property type="match status" value="3"/>
</dbReference>
<dbReference type="PANTHER" id="PTHR45966">
    <property type="entry name" value="GDSL-LIKE LIPASE/ACYLHYDROLASE"/>
    <property type="match status" value="1"/>
</dbReference>
<dbReference type="PANTHER" id="PTHR45966:SF1">
    <property type="entry name" value="GDSL ESTERASE_LIPASE 1-RELATED"/>
    <property type="match status" value="1"/>
</dbReference>
<dbReference type="Pfam" id="PF00657">
    <property type="entry name" value="Lipase_GDSL"/>
    <property type="match status" value="3"/>
</dbReference>
<keyword evidence="2 4" id="KW-0732">Signal</keyword>
<accession>A0A2H5Q6Y0</accession>
<keyword evidence="6" id="KW-1185">Reference proteome</keyword>
<comment type="similarity">
    <text evidence="1">Belongs to the 'GDSL' lipolytic enzyme family.</text>
</comment>